<name>A0A940ID05_9FIRM</name>
<dbReference type="Proteomes" id="UP000727857">
    <property type="component" value="Unassembled WGS sequence"/>
</dbReference>
<feature type="zinc finger region" description="C4-type" evidence="7">
    <location>
        <begin position="56"/>
        <end position="71"/>
    </location>
</feature>
<reference evidence="9" key="1">
    <citation type="submission" date="2020-10" db="EMBL/GenBank/DDBJ databases">
        <authorList>
            <person name="Gilroy R."/>
        </authorList>
    </citation>
    <scope>NUCLEOTIDE SEQUENCE</scope>
    <source>
        <strain evidence="9">517</strain>
    </source>
</reference>
<dbReference type="InterPro" id="IPR023627">
    <property type="entry name" value="Rcmb_RecR"/>
</dbReference>
<feature type="domain" description="Toprim" evidence="8">
    <location>
        <begin position="77"/>
        <end position="170"/>
    </location>
</feature>
<dbReference type="GO" id="GO:0006281">
    <property type="term" value="P:DNA repair"/>
    <property type="evidence" value="ECO:0007669"/>
    <property type="project" value="UniProtKB-UniRule"/>
</dbReference>
<dbReference type="SUPFAM" id="SSF111304">
    <property type="entry name" value="Recombination protein RecR"/>
    <property type="match status" value="1"/>
</dbReference>
<organism evidence="9 10">
    <name type="scientific">Candidatus Stercoripulliclostridium pullicola</name>
    <dbReference type="NCBI Taxonomy" id="2840953"/>
    <lineage>
        <taxon>Bacteria</taxon>
        <taxon>Bacillati</taxon>
        <taxon>Bacillota</taxon>
        <taxon>Clostridia</taxon>
        <taxon>Eubacteriales</taxon>
        <taxon>Candidatus Stercoripulliclostridium</taxon>
    </lineage>
</organism>
<dbReference type="InterPro" id="IPR015967">
    <property type="entry name" value="Rcmb_RecR_Znf"/>
</dbReference>
<evidence type="ECO:0000256" key="3">
    <source>
        <dbReference type="ARBA" id="ARBA00022771"/>
    </source>
</evidence>
<dbReference type="GO" id="GO:0006310">
    <property type="term" value="P:DNA recombination"/>
    <property type="evidence" value="ECO:0007669"/>
    <property type="project" value="UniProtKB-UniRule"/>
</dbReference>
<dbReference type="AlphaFoldDB" id="A0A940ID05"/>
<dbReference type="InterPro" id="IPR034137">
    <property type="entry name" value="TOPRIM_RecR"/>
</dbReference>
<evidence type="ECO:0000313" key="10">
    <source>
        <dbReference type="Proteomes" id="UP000727857"/>
    </source>
</evidence>
<evidence type="ECO:0000256" key="7">
    <source>
        <dbReference type="HAMAP-Rule" id="MF_00017"/>
    </source>
</evidence>
<dbReference type="InterPro" id="IPR000093">
    <property type="entry name" value="DNA_Rcmb_RecR"/>
</dbReference>
<dbReference type="Pfam" id="PF21176">
    <property type="entry name" value="RecR_HhH"/>
    <property type="match status" value="1"/>
</dbReference>
<dbReference type="PROSITE" id="PS50880">
    <property type="entry name" value="TOPRIM"/>
    <property type="match status" value="1"/>
</dbReference>
<proteinExistence type="inferred from homology"/>
<dbReference type="CDD" id="cd01025">
    <property type="entry name" value="TOPRIM_recR"/>
    <property type="match status" value="1"/>
</dbReference>
<dbReference type="EMBL" id="JADINF010000081">
    <property type="protein sequence ID" value="MBO8424046.1"/>
    <property type="molecule type" value="Genomic_DNA"/>
</dbReference>
<dbReference type="SMART" id="SM00493">
    <property type="entry name" value="TOPRIM"/>
    <property type="match status" value="1"/>
</dbReference>
<dbReference type="Gene3D" id="6.10.250.240">
    <property type="match status" value="1"/>
</dbReference>
<dbReference type="Pfam" id="PF21175">
    <property type="entry name" value="RecR_C"/>
    <property type="match status" value="1"/>
</dbReference>
<keyword evidence="3 7" id="KW-0863">Zinc-finger</keyword>
<evidence type="ECO:0000256" key="2">
    <source>
        <dbReference type="ARBA" id="ARBA00022763"/>
    </source>
</evidence>
<reference evidence="9" key="2">
    <citation type="journal article" date="2021" name="PeerJ">
        <title>Extensive microbial diversity within the chicken gut microbiome revealed by metagenomics and culture.</title>
        <authorList>
            <person name="Gilroy R."/>
            <person name="Ravi A."/>
            <person name="Getino M."/>
            <person name="Pursley I."/>
            <person name="Horton D.L."/>
            <person name="Alikhan N.F."/>
            <person name="Baker D."/>
            <person name="Gharbi K."/>
            <person name="Hall N."/>
            <person name="Watson M."/>
            <person name="Adriaenssens E.M."/>
            <person name="Foster-Nyarko E."/>
            <person name="Jarju S."/>
            <person name="Secka A."/>
            <person name="Antonio M."/>
            <person name="Oren A."/>
            <person name="Chaudhuri R.R."/>
            <person name="La Ragione R."/>
            <person name="Hildebrand F."/>
            <person name="Pallen M.J."/>
        </authorList>
    </citation>
    <scope>NUCLEOTIDE SEQUENCE</scope>
    <source>
        <strain evidence="9">517</strain>
    </source>
</reference>
<protein>
    <recommendedName>
        <fullName evidence="7">Recombination protein RecR</fullName>
    </recommendedName>
</protein>
<keyword evidence="1 7" id="KW-0479">Metal-binding</keyword>
<comment type="caution">
    <text evidence="9">The sequence shown here is derived from an EMBL/GenBank/DDBJ whole genome shotgun (WGS) entry which is preliminary data.</text>
</comment>
<dbReference type="GO" id="GO:0008270">
    <property type="term" value="F:zinc ion binding"/>
    <property type="evidence" value="ECO:0007669"/>
    <property type="project" value="UniProtKB-KW"/>
</dbReference>
<comment type="similarity">
    <text evidence="7">Belongs to the RecR family.</text>
</comment>
<evidence type="ECO:0000313" key="9">
    <source>
        <dbReference type="EMBL" id="MBO8424046.1"/>
    </source>
</evidence>
<dbReference type="InterPro" id="IPR006171">
    <property type="entry name" value="TOPRIM_dom"/>
</dbReference>
<evidence type="ECO:0000256" key="1">
    <source>
        <dbReference type="ARBA" id="ARBA00022723"/>
    </source>
</evidence>
<sequence length="193" mass="21362">MQPEALSALIAEFRKLPAVGLKTATRYAYAVIDMDVAEAEEFAEAVRRAKSEIHFCTQCGNYTDREVCERCLTADKRVICVVAEPRDVTAFEKLGTYDGLYHVLHGTLDFQKGIGAEQIRIKELLARLDGVEEVIVATNPDVSGEMTATYIARLIKPLGIKVTRLAHGIPIGSEIEYTDEMTLGKALSDRKEI</sequence>
<keyword evidence="2 7" id="KW-0227">DNA damage</keyword>
<keyword evidence="4 7" id="KW-0862">Zinc</keyword>
<evidence type="ECO:0000256" key="6">
    <source>
        <dbReference type="ARBA" id="ARBA00023204"/>
    </source>
</evidence>
<evidence type="ECO:0000256" key="5">
    <source>
        <dbReference type="ARBA" id="ARBA00023172"/>
    </source>
</evidence>
<keyword evidence="5 7" id="KW-0233">DNA recombination</keyword>
<dbReference type="PANTHER" id="PTHR30446:SF0">
    <property type="entry name" value="RECOMBINATION PROTEIN RECR"/>
    <property type="match status" value="1"/>
</dbReference>
<gene>
    <name evidence="7 9" type="primary">recR</name>
    <name evidence="9" type="ORF">IAB16_03410</name>
</gene>
<dbReference type="Pfam" id="PF02132">
    <property type="entry name" value="RecR_ZnF"/>
    <property type="match status" value="1"/>
</dbReference>
<dbReference type="Gene3D" id="3.40.1360.10">
    <property type="match status" value="1"/>
</dbReference>
<dbReference type="PANTHER" id="PTHR30446">
    <property type="entry name" value="RECOMBINATION PROTEIN RECR"/>
    <property type="match status" value="1"/>
</dbReference>
<dbReference type="GO" id="GO:0003677">
    <property type="term" value="F:DNA binding"/>
    <property type="evidence" value="ECO:0007669"/>
    <property type="project" value="UniProtKB-UniRule"/>
</dbReference>
<dbReference type="Gene3D" id="1.10.8.420">
    <property type="entry name" value="RecR Domain 1"/>
    <property type="match status" value="1"/>
</dbReference>
<comment type="function">
    <text evidence="7">May play a role in DNA repair. It seems to be involved in an RecBC-independent recombinational process of DNA repair. It may act with RecF and RecO.</text>
</comment>
<evidence type="ECO:0000259" key="8">
    <source>
        <dbReference type="PROSITE" id="PS50880"/>
    </source>
</evidence>
<dbReference type="NCBIfam" id="TIGR00615">
    <property type="entry name" value="recR"/>
    <property type="match status" value="1"/>
</dbReference>
<dbReference type="HAMAP" id="MF_00017">
    <property type="entry name" value="RecR"/>
    <property type="match status" value="1"/>
</dbReference>
<dbReference type="Pfam" id="PF13662">
    <property type="entry name" value="Toprim_4"/>
    <property type="match status" value="1"/>
</dbReference>
<accession>A0A940ID05</accession>
<evidence type="ECO:0000256" key="4">
    <source>
        <dbReference type="ARBA" id="ARBA00022833"/>
    </source>
</evidence>
<keyword evidence="6 7" id="KW-0234">DNA repair</keyword>